<keyword evidence="3" id="KW-1185">Reference proteome</keyword>
<name>A0ABQ0M1P8_MYCCL</name>
<accession>A0ABQ0M1P8</accession>
<dbReference type="Proteomes" id="UP000815677">
    <property type="component" value="Unassembled WGS sequence"/>
</dbReference>
<proteinExistence type="predicted"/>
<evidence type="ECO:0000313" key="3">
    <source>
        <dbReference type="Proteomes" id="UP000815677"/>
    </source>
</evidence>
<reference evidence="2" key="1">
    <citation type="submission" date="2014-09" db="EMBL/GenBank/DDBJ databases">
        <title>Genome sequence of the luminous mushroom Mycena chlorophos for searching fungal bioluminescence genes.</title>
        <authorList>
            <person name="Tanaka Y."/>
            <person name="Kasuga D."/>
            <person name="Oba Y."/>
            <person name="Hase S."/>
            <person name="Sato K."/>
            <person name="Oba Y."/>
            <person name="Sakakibara Y."/>
        </authorList>
    </citation>
    <scope>NUCLEOTIDE SEQUENCE</scope>
</reference>
<keyword evidence="1" id="KW-1133">Transmembrane helix</keyword>
<sequence>MPTASLITTIVLVVVGVVLCVFVSCQSHRGRLMRKRQRRSGWHLRYPALPPAIPAAATPCQLEEGLRDVPRHVRAPDHFHQQDTVIHDHAHHAGEATPGSPSALVARQLSFEAELRAKFQDDFSRIPTESELGKVLKKGQGRSKVGLPTEELKMAWLRQKILE</sequence>
<gene>
    <name evidence="2" type="ORF">MCHLO_13844</name>
</gene>
<organism evidence="2 3">
    <name type="scientific">Mycena chlorophos</name>
    <name type="common">Agaric fungus</name>
    <name type="synonym">Agaricus chlorophos</name>
    <dbReference type="NCBI Taxonomy" id="658473"/>
    <lineage>
        <taxon>Eukaryota</taxon>
        <taxon>Fungi</taxon>
        <taxon>Dikarya</taxon>
        <taxon>Basidiomycota</taxon>
        <taxon>Agaricomycotina</taxon>
        <taxon>Agaricomycetes</taxon>
        <taxon>Agaricomycetidae</taxon>
        <taxon>Agaricales</taxon>
        <taxon>Marasmiineae</taxon>
        <taxon>Mycenaceae</taxon>
        <taxon>Mycena</taxon>
    </lineage>
</organism>
<protein>
    <submittedName>
        <fullName evidence="2">Uncharacterized protein</fullName>
    </submittedName>
</protein>
<keyword evidence="1" id="KW-0812">Transmembrane</keyword>
<evidence type="ECO:0000313" key="2">
    <source>
        <dbReference type="EMBL" id="GAT57290.1"/>
    </source>
</evidence>
<feature type="transmembrane region" description="Helical" evidence="1">
    <location>
        <begin position="6"/>
        <end position="25"/>
    </location>
</feature>
<dbReference type="EMBL" id="DF849437">
    <property type="protein sequence ID" value="GAT57290.1"/>
    <property type="molecule type" value="Genomic_DNA"/>
</dbReference>
<evidence type="ECO:0000256" key="1">
    <source>
        <dbReference type="SAM" id="Phobius"/>
    </source>
</evidence>
<keyword evidence="1" id="KW-0472">Membrane</keyword>